<evidence type="ECO:0000313" key="3">
    <source>
        <dbReference type="Proteomes" id="UP000460875"/>
    </source>
</evidence>
<feature type="compositionally biased region" description="Low complexity" evidence="1">
    <location>
        <begin position="31"/>
        <end position="51"/>
    </location>
</feature>
<feature type="non-terminal residue" evidence="2">
    <location>
        <position position="110"/>
    </location>
</feature>
<proteinExistence type="predicted"/>
<feature type="region of interest" description="Disordered" evidence="1">
    <location>
        <begin position="31"/>
        <end position="64"/>
    </location>
</feature>
<name>A0A8T5ZPN2_ECOLX</name>
<accession>A0A8T5ZPN2</accession>
<organism evidence="2 3">
    <name type="scientific">Escherichia coli</name>
    <dbReference type="NCBI Taxonomy" id="562"/>
    <lineage>
        <taxon>Bacteria</taxon>
        <taxon>Pseudomonadati</taxon>
        <taxon>Pseudomonadota</taxon>
        <taxon>Gammaproteobacteria</taxon>
        <taxon>Enterobacterales</taxon>
        <taxon>Enterobacteriaceae</taxon>
        <taxon>Escherichia</taxon>
    </lineage>
</organism>
<reference evidence="2 3" key="1">
    <citation type="submission" date="2019-12" db="EMBL/GenBank/DDBJ databases">
        <title>Enteriobacteria Tanzani isolates_8377-8380.</title>
        <authorList>
            <person name="Subbiah M."/>
            <person name="Call D."/>
        </authorList>
    </citation>
    <scope>NUCLEOTIDE SEQUENCE [LARGE SCALE GENOMIC DNA]</scope>
    <source>
        <strain evidence="2 3">8379wE2</strain>
    </source>
</reference>
<gene>
    <name evidence="2" type="ORF">GP975_34650</name>
</gene>
<comment type="caution">
    <text evidence="2">The sequence shown here is derived from an EMBL/GenBank/DDBJ whole genome shotgun (WGS) entry which is preliminary data.</text>
</comment>
<dbReference type="EMBL" id="WTQT01002139">
    <property type="protein sequence ID" value="MWR43089.1"/>
    <property type="molecule type" value="Genomic_DNA"/>
</dbReference>
<evidence type="ECO:0000256" key="1">
    <source>
        <dbReference type="SAM" id="MobiDB-lite"/>
    </source>
</evidence>
<dbReference type="AlphaFoldDB" id="A0A8T5ZPN2"/>
<protein>
    <submittedName>
        <fullName evidence="2">Efflux RND transporter periplasmic adaptor subunit</fullName>
    </submittedName>
</protein>
<dbReference type="Proteomes" id="UP000460875">
    <property type="component" value="Unassembled WGS sequence"/>
</dbReference>
<sequence>MKKFSPVVAVIALAAALAVGVVVGRKWPTAEPAETAKPAAGPASAPAAASRPKPDSIEIPSGGFDPQQVKVAQVSQLSVPVELSTPGKLAYNAELTKLASARVAGRLDHI</sequence>
<evidence type="ECO:0000313" key="2">
    <source>
        <dbReference type="EMBL" id="MWR43089.1"/>
    </source>
</evidence>